<name>A0A511YRP9_9FLAO</name>
<dbReference type="Proteomes" id="UP000321863">
    <property type="component" value="Unassembled WGS sequence"/>
</dbReference>
<dbReference type="Gene3D" id="3.30.720.100">
    <property type="match status" value="1"/>
</dbReference>
<dbReference type="InterPro" id="IPR029068">
    <property type="entry name" value="Glyas_Bleomycin-R_OHBP_Dase"/>
</dbReference>
<comment type="caution">
    <text evidence="2">The sequence shown here is derived from an EMBL/GenBank/DDBJ whole genome shotgun (WGS) entry which is preliminary data.</text>
</comment>
<evidence type="ECO:0000313" key="2">
    <source>
        <dbReference type="EMBL" id="GEN77859.1"/>
    </source>
</evidence>
<dbReference type="SUPFAM" id="SSF54593">
    <property type="entry name" value="Glyoxalase/Bleomycin resistance protein/Dihydroxybiphenyl dioxygenase"/>
    <property type="match status" value="2"/>
</dbReference>
<evidence type="ECO:0000313" key="3">
    <source>
        <dbReference type="Proteomes" id="UP000321863"/>
    </source>
</evidence>
<dbReference type="AlphaFoldDB" id="A0A511YRP9"/>
<protein>
    <submittedName>
        <fullName evidence="2">VOC family protein</fullName>
    </submittedName>
</protein>
<dbReference type="PANTHER" id="PTHR33990">
    <property type="entry name" value="PROTEIN YJDN-RELATED"/>
    <property type="match status" value="1"/>
</dbReference>
<dbReference type="Gene3D" id="3.30.720.110">
    <property type="match status" value="1"/>
</dbReference>
<keyword evidence="3" id="KW-1185">Reference proteome</keyword>
<dbReference type="Pfam" id="PF06983">
    <property type="entry name" value="3-dmu-9_3-mt"/>
    <property type="match status" value="2"/>
</dbReference>
<dbReference type="CDD" id="cd06588">
    <property type="entry name" value="PhnB_like"/>
    <property type="match status" value="2"/>
</dbReference>
<dbReference type="RefSeq" id="WP_146944026.1">
    <property type="nucleotide sequence ID" value="NZ_BJYJ01000035.1"/>
</dbReference>
<gene>
    <name evidence="2" type="ORF">CHA01nite_35990</name>
</gene>
<organism evidence="2 3">
    <name type="scientific">Chryseobacterium hagamense</name>
    <dbReference type="NCBI Taxonomy" id="395935"/>
    <lineage>
        <taxon>Bacteria</taxon>
        <taxon>Pseudomonadati</taxon>
        <taxon>Bacteroidota</taxon>
        <taxon>Flavobacteriia</taxon>
        <taxon>Flavobacteriales</taxon>
        <taxon>Weeksellaceae</taxon>
        <taxon>Chryseobacterium group</taxon>
        <taxon>Chryseobacterium</taxon>
    </lineage>
</organism>
<feature type="domain" description="PhnB-like" evidence="1">
    <location>
        <begin position="4"/>
        <end position="113"/>
    </location>
</feature>
<dbReference type="InterPro" id="IPR028973">
    <property type="entry name" value="PhnB-like"/>
</dbReference>
<feature type="domain" description="PhnB-like" evidence="1">
    <location>
        <begin position="122"/>
        <end position="248"/>
    </location>
</feature>
<reference evidence="2 3" key="1">
    <citation type="submission" date="2019-07" db="EMBL/GenBank/DDBJ databases">
        <title>Whole genome shotgun sequence of Chryseobacterium hagamense NBRC 105253.</title>
        <authorList>
            <person name="Hosoyama A."/>
            <person name="Uohara A."/>
            <person name="Ohji S."/>
            <person name="Ichikawa N."/>
        </authorList>
    </citation>
    <scope>NUCLEOTIDE SEQUENCE [LARGE SCALE GENOMIC DNA]</scope>
    <source>
        <strain evidence="2 3">NBRC 105253</strain>
    </source>
</reference>
<dbReference type="Gene3D" id="3.10.180.10">
    <property type="entry name" value="2,3-Dihydroxybiphenyl 1,2-Dioxygenase, domain 1"/>
    <property type="match status" value="1"/>
</dbReference>
<accession>A0A511YRP9</accession>
<sequence>MNNDIFPCLWYDGDAGESAGYYCQVFNGKITADTPMVMNIDLFGQKLMLLNGGPHFKKNASVSFMIICETEDEVQQYWDQLSDEGRILMPLDSYSWSRKYGWVQDRYGVTWQIFLGDRSGDQKVVPTLMFIHGNNGKAMQAMELYTRTFPDSKIGNILKYGQGSEGHPTPEPAENIQHAHFEIDGYRLYCMDNSYDHAFDFNEGISMVVMTDTQEQTDTYWNALTADGGRAGMCGWLKDPFGFSWQIVPKRLIQLMSDSDSEKAQKVARAMMTMQKIVIEDLEKACHS</sequence>
<evidence type="ECO:0000259" key="1">
    <source>
        <dbReference type="Pfam" id="PF06983"/>
    </source>
</evidence>
<dbReference type="EMBL" id="BJYJ01000035">
    <property type="protein sequence ID" value="GEN77859.1"/>
    <property type="molecule type" value="Genomic_DNA"/>
</dbReference>
<dbReference type="OrthoDB" id="9806473at2"/>
<proteinExistence type="predicted"/>